<evidence type="ECO:0000256" key="9">
    <source>
        <dbReference type="ARBA" id="ARBA00023157"/>
    </source>
</evidence>
<evidence type="ECO:0000256" key="11">
    <source>
        <dbReference type="ARBA" id="ARBA00023284"/>
    </source>
</evidence>
<keyword evidence="10 14" id="KW-0413">Isomerase</keyword>
<dbReference type="Proteomes" id="UP000298030">
    <property type="component" value="Unassembled WGS sequence"/>
</dbReference>
<dbReference type="Gene3D" id="3.40.30.10">
    <property type="entry name" value="Glutaredoxin"/>
    <property type="match status" value="4"/>
</dbReference>
<feature type="compositionally biased region" description="Basic and acidic residues" evidence="15">
    <location>
        <begin position="476"/>
        <end position="486"/>
    </location>
</feature>
<dbReference type="STRING" id="71717.A0A4Y7TNC9"/>
<evidence type="ECO:0000259" key="16">
    <source>
        <dbReference type="PROSITE" id="PS51352"/>
    </source>
</evidence>
<evidence type="ECO:0000256" key="13">
    <source>
        <dbReference type="RuleBase" id="RU004208"/>
    </source>
</evidence>
<dbReference type="SUPFAM" id="SSF52833">
    <property type="entry name" value="Thioredoxin-like"/>
    <property type="match status" value="4"/>
</dbReference>
<dbReference type="CDD" id="cd02995">
    <property type="entry name" value="PDI_a_PDI_a'_C"/>
    <property type="match status" value="1"/>
</dbReference>
<gene>
    <name evidence="17" type="ORF">FA13DRAFT_1772072</name>
</gene>
<dbReference type="FunFam" id="3.40.30.10:FF:000139">
    <property type="entry name" value="Protein disulfide-isomerase"/>
    <property type="match status" value="1"/>
</dbReference>
<evidence type="ECO:0000256" key="10">
    <source>
        <dbReference type="ARBA" id="ARBA00023235"/>
    </source>
</evidence>
<feature type="disulfide bond" description="Redox-active" evidence="12">
    <location>
        <begin position="54"/>
        <end position="57"/>
    </location>
</feature>
<dbReference type="CDD" id="cd02961">
    <property type="entry name" value="PDI_a_family"/>
    <property type="match status" value="1"/>
</dbReference>
<dbReference type="InterPro" id="IPR005792">
    <property type="entry name" value="Prot_disulphide_isomerase"/>
</dbReference>
<dbReference type="EC" id="5.3.4.1" evidence="5 14"/>
<keyword evidence="6 14" id="KW-0732">Signal</keyword>
<feature type="domain" description="Thioredoxin" evidence="16">
    <location>
        <begin position="4"/>
        <end position="131"/>
    </location>
</feature>
<feature type="signal peptide" evidence="14">
    <location>
        <begin position="1"/>
        <end position="21"/>
    </location>
</feature>
<keyword evidence="9 12" id="KW-1015">Disulfide bond</keyword>
<comment type="similarity">
    <text evidence="4 13">Belongs to the protein disulfide isomerase family.</text>
</comment>
<evidence type="ECO:0000256" key="4">
    <source>
        <dbReference type="ARBA" id="ARBA00006347"/>
    </source>
</evidence>
<dbReference type="AlphaFoldDB" id="A0A4Y7TNC9"/>
<evidence type="ECO:0000256" key="7">
    <source>
        <dbReference type="ARBA" id="ARBA00022737"/>
    </source>
</evidence>
<evidence type="ECO:0000256" key="12">
    <source>
        <dbReference type="PIRSR" id="PIRSR605792-51"/>
    </source>
</evidence>
<dbReference type="InterPro" id="IPR005788">
    <property type="entry name" value="PDI_thioredoxin-like_dom"/>
</dbReference>
<dbReference type="NCBIfam" id="TIGR01126">
    <property type="entry name" value="pdi_dom"/>
    <property type="match status" value="2"/>
</dbReference>
<dbReference type="PANTHER" id="PTHR18929">
    <property type="entry name" value="PROTEIN DISULFIDE ISOMERASE"/>
    <property type="match status" value="1"/>
</dbReference>
<feature type="domain" description="Thioredoxin" evidence="16">
    <location>
        <begin position="342"/>
        <end position="473"/>
    </location>
</feature>
<evidence type="ECO:0000256" key="6">
    <source>
        <dbReference type="ARBA" id="ARBA00022729"/>
    </source>
</evidence>
<dbReference type="OrthoDB" id="427280at2759"/>
<name>A0A4Y7TNC9_COPMI</name>
<comment type="subcellular location">
    <subcellularLocation>
        <location evidence="3">Endoplasmic reticulum lumen</location>
    </subcellularLocation>
</comment>
<dbReference type="Pfam" id="PF00085">
    <property type="entry name" value="Thioredoxin"/>
    <property type="match status" value="2"/>
</dbReference>
<dbReference type="EMBL" id="QPFP01000007">
    <property type="protein sequence ID" value="TEB35690.1"/>
    <property type="molecule type" value="Genomic_DNA"/>
</dbReference>
<dbReference type="PRINTS" id="PR00421">
    <property type="entry name" value="THIOREDOXIN"/>
</dbReference>
<reference evidence="17 18" key="1">
    <citation type="journal article" date="2019" name="Nat. Ecol. Evol.">
        <title>Megaphylogeny resolves global patterns of mushroom evolution.</title>
        <authorList>
            <person name="Varga T."/>
            <person name="Krizsan K."/>
            <person name="Foldi C."/>
            <person name="Dima B."/>
            <person name="Sanchez-Garcia M."/>
            <person name="Sanchez-Ramirez S."/>
            <person name="Szollosi G.J."/>
            <person name="Szarkandi J.G."/>
            <person name="Papp V."/>
            <person name="Albert L."/>
            <person name="Andreopoulos W."/>
            <person name="Angelini C."/>
            <person name="Antonin V."/>
            <person name="Barry K.W."/>
            <person name="Bougher N.L."/>
            <person name="Buchanan P."/>
            <person name="Buyck B."/>
            <person name="Bense V."/>
            <person name="Catcheside P."/>
            <person name="Chovatia M."/>
            <person name="Cooper J."/>
            <person name="Damon W."/>
            <person name="Desjardin D."/>
            <person name="Finy P."/>
            <person name="Geml J."/>
            <person name="Haridas S."/>
            <person name="Hughes K."/>
            <person name="Justo A."/>
            <person name="Karasinski D."/>
            <person name="Kautmanova I."/>
            <person name="Kiss B."/>
            <person name="Kocsube S."/>
            <person name="Kotiranta H."/>
            <person name="LaButti K.M."/>
            <person name="Lechner B.E."/>
            <person name="Liimatainen K."/>
            <person name="Lipzen A."/>
            <person name="Lukacs Z."/>
            <person name="Mihaltcheva S."/>
            <person name="Morgado L.N."/>
            <person name="Niskanen T."/>
            <person name="Noordeloos M.E."/>
            <person name="Ohm R.A."/>
            <person name="Ortiz-Santana B."/>
            <person name="Ovrebo C."/>
            <person name="Racz N."/>
            <person name="Riley R."/>
            <person name="Savchenko A."/>
            <person name="Shiryaev A."/>
            <person name="Soop K."/>
            <person name="Spirin V."/>
            <person name="Szebenyi C."/>
            <person name="Tomsovsky M."/>
            <person name="Tulloss R.E."/>
            <person name="Uehling J."/>
            <person name="Grigoriev I.V."/>
            <person name="Vagvolgyi C."/>
            <person name="Papp T."/>
            <person name="Martin F.M."/>
            <person name="Miettinen O."/>
            <person name="Hibbett D.S."/>
            <person name="Nagy L.G."/>
        </authorList>
    </citation>
    <scope>NUCLEOTIDE SEQUENCE [LARGE SCALE GENOMIC DNA]</scope>
    <source>
        <strain evidence="17 18">FP101781</strain>
    </source>
</reference>
<comment type="catalytic activity">
    <reaction evidence="1 14">
        <text>Catalyzes the rearrangement of -S-S- bonds in proteins.</text>
        <dbReference type="EC" id="5.3.4.1"/>
    </reaction>
</comment>
<dbReference type="NCBIfam" id="TIGR01130">
    <property type="entry name" value="ER_PDI_fam"/>
    <property type="match status" value="1"/>
</dbReference>
<dbReference type="PROSITE" id="PS51352">
    <property type="entry name" value="THIOREDOXIN_2"/>
    <property type="match status" value="2"/>
</dbReference>
<evidence type="ECO:0000313" key="18">
    <source>
        <dbReference type="Proteomes" id="UP000298030"/>
    </source>
</evidence>
<dbReference type="InterPro" id="IPR017937">
    <property type="entry name" value="Thioredoxin_CS"/>
</dbReference>
<dbReference type="GO" id="GO:0006457">
    <property type="term" value="P:protein folding"/>
    <property type="evidence" value="ECO:0007669"/>
    <property type="project" value="TreeGrafter"/>
</dbReference>
<feature type="compositionally biased region" description="Basic and acidic residues" evidence="15">
    <location>
        <begin position="494"/>
        <end position="512"/>
    </location>
</feature>
<accession>A0A4Y7TNC9</accession>
<dbReference type="PANTHER" id="PTHR18929:SF132">
    <property type="entry name" value="PROTEIN DISULFIDE-ISOMERASE A3"/>
    <property type="match status" value="1"/>
</dbReference>
<feature type="disulfide bond" description="Redox-active" evidence="12">
    <location>
        <begin position="392"/>
        <end position="395"/>
    </location>
</feature>
<sequence>MRLSTLSLPASVLALASLVLAEGDSDVVSLTTSSFDSWVSAEPLALVEFFAPWCGHCKALAPHYEEAATTLKEKGIKIAKVDCVEEADLCSSKDIQGYPTLKVYRKGEAVDYTGPRKADGIVSYMVKQSLPAVSDVTAEKHDEFTKADKIVAIAYLPSSTAAPAAEFSAAAEAHRDDYLFGVVSDQDAAAAAGVVPPAIVVYRSFDEPRSEYPYPIAGANKKEISEWLAELSIPVLDEVNGETYGIYASSAKPLAYVFVDPTSEDKDAQIAAIRPVAQKYKPKLNFVWIDAVKYGDHAKALNLQEQKWPAFVIQDLQKQLKYPYDQSKEVTTEGVEELVKQYVAGTIQPQLKSQPIPENQDGPVYTLVGKNFEEIANDEKKDVFVEFYASWCGHCKRLAPTWEQLGEKYAAIKDKLVIAKLEVPENDLPPTVPFRIQGFPTLKFKPAGSKDFIDYEGDRSFESLVTFIEEHAKNPLDLPEPVKADEPAAQEPIAETKKEEAPAAEATAHDEL</sequence>
<feature type="chain" id="PRO_5021514315" description="Protein disulfide-isomerase" evidence="14">
    <location>
        <begin position="22"/>
        <end position="512"/>
    </location>
</feature>
<dbReference type="CDD" id="cd02981">
    <property type="entry name" value="PDI_b_family"/>
    <property type="match status" value="1"/>
</dbReference>
<comment type="caution">
    <text evidence="17">The sequence shown here is derived from an EMBL/GenBank/DDBJ whole genome shotgun (WGS) entry which is preliminary data.</text>
</comment>
<keyword evidence="18" id="KW-1185">Reference proteome</keyword>
<evidence type="ECO:0000256" key="1">
    <source>
        <dbReference type="ARBA" id="ARBA00001182"/>
    </source>
</evidence>
<keyword evidence="11 12" id="KW-0676">Redox-active center</keyword>
<dbReference type="Pfam" id="PF13848">
    <property type="entry name" value="Thioredoxin_6"/>
    <property type="match status" value="1"/>
</dbReference>
<evidence type="ECO:0000256" key="2">
    <source>
        <dbReference type="ARBA" id="ARBA00002692"/>
    </source>
</evidence>
<feature type="region of interest" description="Disordered" evidence="15">
    <location>
        <begin position="476"/>
        <end position="512"/>
    </location>
</feature>
<evidence type="ECO:0000256" key="14">
    <source>
        <dbReference type="RuleBase" id="RU361130"/>
    </source>
</evidence>
<evidence type="ECO:0000256" key="8">
    <source>
        <dbReference type="ARBA" id="ARBA00022824"/>
    </source>
</evidence>
<proteinExistence type="inferred from homology"/>
<dbReference type="PROSITE" id="PS00194">
    <property type="entry name" value="THIOREDOXIN_1"/>
    <property type="match status" value="2"/>
</dbReference>
<keyword evidence="8" id="KW-0256">Endoplasmic reticulum</keyword>
<dbReference type="GO" id="GO:0034976">
    <property type="term" value="P:response to endoplasmic reticulum stress"/>
    <property type="evidence" value="ECO:0007669"/>
    <property type="project" value="TreeGrafter"/>
</dbReference>
<dbReference type="FunFam" id="3.40.30.10:FF:000017">
    <property type="entry name" value="Protein disulfide-isomerase A4"/>
    <property type="match status" value="1"/>
</dbReference>
<dbReference type="InterPro" id="IPR036249">
    <property type="entry name" value="Thioredoxin-like_sf"/>
</dbReference>
<evidence type="ECO:0000313" key="17">
    <source>
        <dbReference type="EMBL" id="TEB35690.1"/>
    </source>
</evidence>
<protein>
    <recommendedName>
        <fullName evidence="5 14">Protein disulfide-isomerase</fullName>
        <ecNumber evidence="5 14">5.3.4.1</ecNumber>
    </recommendedName>
</protein>
<evidence type="ECO:0000256" key="15">
    <source>
        <dbReference type="SAM" id="MobiDB-lite"/>
    </source>
</evidence>
<comment type="function">
    <text evidence="2">Participates in the folding of proteins containing disulfide bonds, may be involved in glycosylation, prolyl hydroxylation and triglyceride transfer.</text>
</comment>
<dbReference type="GO" id="GO:0005788">
    <property type="term" value="C:endoplasmic reticulum lumen"/>
    <property type="evidence" value="ECO:0007669"/>
    <property type="project" value="UniProtKB-SubCell"/>
</dbReference>
<dbReference type="CDD" id="cd02982">
    <property type="entry name" value="PDI_b'_family"/>
    <property type="match status" value="1"/>
</dbReference>
<evidence type="ECO:0000256" key="5">
    <source>
        <dbReference type="ARBA" id="ARBA00012723"/>
    </source>
</evidence>
<dbReference type="GO" id="GO:0003756">
    <property type="term" value="F:protein disulfide isomerase activity"/>
    <property type="evidence" value="ECO:0007669"/>
    <property type="project" value="UniProtKB-EC"/>
</dbReference>
<dbReference type="InterPro" id="IPR013766">
    <property type="entry name" value="Thioredoxin_domain"/>
</dbReference>
<keyword evidence="7" id="KW-0677">Repeat</keyword>
<organism evidence="17 18">
    <name type="scientific">Coprinellus micaceus</name>
    <name type="common">Glistening ink-cap mushroom</name>
    <name type="synonym">Coprinus micaceus</name>
    <dbReference type="NCBI Taxonomy" id="71717"/>
    <lineage>
        <taxon>Eukaryota</taxon>
        <taxon>Fungi</taxon>
        <taxon>Dikarya</taxon>
        <taxon>Basidiomycota</taxon>
        <taxon>Agaricomycotina</taxon>
        <taxon>Agaricomycetes</taxon>
        <taxon>Agaricomycetidae</taxon>
        <taxon>Agaricales</taxon>
        <taxon>Agaricineae</taxon>
        <taxon>Psathyrellaceae</taxon>
        <taxon>Coprinellus</taxon>
    </lineage>
</organism>
<evidence type="ECO:0000256" key="3">
    <source>
        <dbReference type="ARBA" id="ARBA00004319"/>
    </source>
</evidence>